<proteinExistence type="predicted"/>
<reference evidence="2" key="1">
    <citation type="submission" date="2019-11" db="EMBL/GenBank/DDBJ databases">
        <authorList>
            <person name="Feng L."/>
        </authorList>
    </citation>
    <scope>NUCLEOTIDE SEQUENCE</scope>
    <source>
        <strain evidence="2">PmerdaeLFYP103</strain>
    </source>
</reference>
<evidence type="ECO:0000313" key="2">
    <source>
        <dbReference type="EMBL" id="VYT86666.1"/>
    </source>
</evidence>
<sequence length="54" mass="6344">MESSNSKKNVPQLWYWSQPENGFSFEDAETIAKEFVFEAREDKSGDRFLHIAFV</sequence>
<dbReference type="RefSeq" id="WP_005639595.1">
    <property type="nucleotide sequence ID" value="NZ_BAABYG010000001.1"/>
</dbReference>
<protein>
    <submittedName>
        <fullName evidence="2">Uncharacterized protein</fullName>
    </submittedName>
</protein>
<dbReference type="AlphaFoldDB" id="A0A6N3A9U8"/>
<accession>A0A6N3A9U8</accession>
<dbReference type="EMBL" id="BQNZ01000002">
    <property type="protein sequence ID" value="GKH72430.1"/>
    <property type="molecule type" value="Genomic_DNA"/>
</dbReference>
<name>A0A6N3A9U8_9BACT</name>
<evidence type="ECO:0000313" key="1">
    <source>
        <dbReference type="EMBL" id="GKH72430.1"/>
    </source>
</evidence>
<dbReference type="EMBL" id="CACRUV010000011">
    <property type="protein sequence ID" value="VYT86666.1"/>
    <property type="molecule type" value="Genomic_DNA"/>
</dbReference>
<dbReference type="GeneID" id="49205554"/>
<gene>
    <name evidence="1" type="ORF">CE91St3_22930</name>
    <name evidence="2" type="ORF">PMLFYP103_00774</name>
</gene>
<dbReference type="Proteomes" id="UP001055114">
    <property type="component" value="Unassembled WGS sequence"/>
</dbReference>
<organism evidence="2">
    <name type="scientific">Parabacteroides merdae</name>
    <dbReference type="NCBI Taxonomy" id="46503"/>
    <lineage>
        <taxon>Bacteria</taxon>
        <taxon>Pseudomonadati</taxon>
        <taxon>Bacteroidota</taxon>
        <taxon>Bacteroidia</taxon>
        <taxon>Bacteroidales</taxon>
        <taxon>Tannerellaceae</taxon>
        <taxon>Parabacteroides</taxon>
    </lineage>
</organism>
<reference evidence="1" key="2">
    <citation type="submission" date="2022-01" db="EMBL/GenBank/DDBJ databases">
        <title>Novel bile acid biosynthetic pathways are enriched in the microbiome of centenarians.</title>
        <authorList>
            <person name="Sato Y."/>
            <person name="Atarashi K."/>
            <person name="Plichta R.D."/>
            <person name="Arai Y."/>
            <person name="Sasajima S."/>
            <person name="Kearney M.S."/>
            <person name="Suda W."/>
            <person name="Takeshita K."/>
            <person name="Sasaki T."/>
            <person name="Okamoto S."/>
            <person name="Skelly N.A."/>
            <person name="Okamura Y."/>
            <person name="Vlamakis H."/>
            <person name="Li Y."/>
            <person name="Tanoue T."/>
            <person name="Takei H."/>
            <person name="Nittono H."/>
            <person name="Narushima S."/>
            <person name="Irie J."/>
            <person name="Itoh H."/>
            <person name="Moriya K."/>
            <person name="Sugiura Y."/>
            <person name="Suematsu M."/>
            <person name="Moritoki N."/>
            <person name="Shibata S."/>
            <person name="Littman R.D."/>
            <person name="Fischbach A.M."/>
            <person name="Uwamino Y."/>
            <person name="Inoue T."/>
            <person name="Honda A."/>
            <person name="Hattori M."/>
            <person name="Murai T."/>
            <person name="Xavier J.R."/>
            <person name="Hirose N."/>
            <person name="Honda K."/>
        </authorList>
    </citation>
    <scope>NUCLEOTIDE SEQUENCE</scope>
    <source>
        <strain evidence="1">CE91-St3</strain>
    </source>
</reference>